<comment type="subcellular location">
    <subcellularLocation>
        <location evidence="1">Membrane</location>
        <topology evidence="1">Single-pass membrane protein</topology>
    </subcellularLocation>
</comment>
<dbReference type="EMBL" id="GU942985">
    <property type="protein sequence ID" value="ADD93519.1"/>
    <property type="molecule type" value="Genomic_DNA"/>
</dbReference>
<dbReference type="InterPro" id="IPR036869">
    <property type="entry name" value="J_dom_sf"/>
</dbReference>
<dbReference type="Gene3D" id="1.10.287.110">
    <property type="entry name" value="DnaJ domain"/>
    <property type="match status" value="1"/>
</dbReference>
<dbReference type="PANTHER" id="PTHR12763">
    <property type="match status" value="1"/>
</dbReference>
<dbReference type="SUPFAM" id="SSF46565">
    <property type="entry name" value="Chaperone J-domain"/>
    <property type="match status" value="1"/>
</dbReference>
<keyword evidence="3" id="KW-1133">Transmembrane helix</keyword>
<sequence>MLVVTGRMHWLGAGLAALIPLSKALFAFGLRALPFINILSRFKTSPSKFRTNALLMEINFASRQVDGEILQGEFVGRRLSQLNSEEMQTLADWLKQTDRESYVLLQAFLMRSGGHSGAGSDQQQATDFADFSEAEAYNILGLEPDASKEDVIKAHRRLMQRLHPDRGGSDYLAAKINAAKDKLV</sequence>
<dbReference type="SMART" id="SM00271">
    <property type="entry name" value="DnaJ"/>
    <property type="match status" value="1"/>
</dbReference>
<dbReference type="AlphaFoldDB" id="D6PCR8"/>
<dbReference type="GO" id="GO:0016020">
    <property type="term" value="C:membrane"/>
    <property type="evidence" value="ECO:0007669"/>
    <property type="project" value="UniProtKB-SubCell"/>
</dbReference>
<dbReference type="InterPro" id="IPR001623">
    <property type="entry name" value="DnaJ_domain"/>
</dbReference>
<dbReference type="PRINTS" id="PR00625">
    <property type="entry name" value="JDOMAIN"/>
</dbReference>
<protein>
    <submittedName>
        <fullName evidence="7">DnaJ domain protein</fullName>
    </submittedName>
</protein>
<comment type="similarity">
    <text evidence="5">Belongs to the TIM14 family.</text>
</comment>
<dbReference type="Pfam" id="PF00226">
    <property type="entry name" value="DnaJ"/>
    <property type="match status" value="1"/>
</dbReference>
<evidence type="ECO:0000313" key="7">
    <source>
        <dbReference type="EMBL" id="ADD93519.1"/>
    </source>
</evidence>
<evidence type="ECO:0000256" key="4">
    <source>
        <dbReference type="ARBA" id="ARBA00023136"/>
    </source>
</evidence>
<name>D6PCR8_9BACT</name>
<evidence type="ECO:0000256" key="2">
    <source>
        <dbReference type="ARBA" id="ARBA00022692"/>
    </source>
</evidence>
<evidence type="ECO:0000259" key="6">
    <source>
        <dbReference type="PROSITE" id="PS50076"/>
    </source>
</evidence>
<reference evidence="7" key="1">
    <citation type="journal article" date="2010" name="ISME J.">
        <title>Metagenome of the Mediterranean deep chlorophyll maximum studied by direct and fosmid library 454 pyrosequencing.</title>
        <authorList>
            <person name="Ghai R."/>
            <person name="Martin-Cuadrado A.B."/>
            <person name="Molto A.G."/>
            <person name="Heredia I.G."/>
            <person name="Cabrera R."/>
            <person name="Martin J."/>
            <person name="Verdu M."/>
            <person name="Deschamps P."/>
            <person name="Moreira D."/>
            <person name="Lopez-Garcia P."/>
            <person name="Mira A."/>
            <person name="Rodriguez-Valera F."/>
        </authorList>
    </citation>
    <scope>NUCLEOTIDE SEQUENCE</scope>
</reference>
<keyword evidence="4" id="KW-0472">Membrane</keyword>
<accession>D6PCR8</accession>
<proteinExistence type="inferred from homology"/>
<feature type="domain" description="J" evidence="6">
    <location>
        <begin position="135"/>
        <end position="184"/>
    </location>
</feature>
<evidence type="ECO:0000256" key="1">
    <source>
        <dbReference type="ARBA" id="ARBA00004167"/>
    </source>
</evidence>
<evidence type="ECO:0000256" key="5">
    <source>
        <dbReference type="ARBA" id="ARBA00038105"/>
    </source>
</evidence>
<evidence type="ECO:0000256" key="3">
    <source>
        <dbReference type="ARBA" id="ARBA00022989"/>
    </source>
</evidence>
<dbReference type="CDD" id="cd06257">
    <property type="entry name" value="DnaJ"/>
    <property type="match status" value="1"/>
</dbReference>
<organism evidence="7">
    <name type="scientific">uncultured marine bacterium MedDCM-OCT-S04-C13</name>
    <dbReference type="NCBI Taxonomy" id="743052"/>
    <lineage>
        <taxon>Bacteria</taxon>
        <taxon>environmental samples</taxon>
    </lineage>
</organism>
<keyword evidence="2" id="KW-0812">Transmembrane</keyword>
<dbReference type="PANTHER" id="PTHR12763:SF28">
    <property type="entry name" value="GEO10507P1-RELATED"/>
    <property type="match status" value="1"/>
</dbReference>
<dbReference type="PROSITE" id="PS50076">
    <property type="entry name" value="DNAJ_2"/>
    <property type="match status" value="1"/>
</dbReference>